<evidence type="ECO:0000313" key="8">
    <source>
        <dbReference type="EMBL" id="CDR45047.1"/>
    </source>
</evidence>
<evidence type="ECO:0000256" key="4">
    <source>
        <dbReference type="ARBA" id="ARBA00022824"/>
    </source>
</evidence>
<dbReference type="AlphaFoldDB" id="A0A061B546"/>
<dbReference type="Pfam" id="PF07281">
    <property type="entry name" value="INSIG"/>
    <property type="match status" value="1"/>
</dbReference>
<feature type="transmembrane region" description="Helical" evidence="7">
    <location>
        <begin position="240"/>
        <end position="258"/>
    </location>
</feature>
<name>A0A061B546_CYBFA</name>
<protein>
    <submittedName>
        <fullName evidence="8">CYFA0S16e01486g1_1</fullName>
    </submittedName>
</protein>
<accession>A0A061B546</accession>
<evidence type="ECO:0000256" key="5">
    <source>
        <dbReference type="ARBA" id="ARBA00022989"/>
    </source>
</evidence>
<evidence type="ECO:0000256" key="3">
    <source>
        <dbReference type="ARBA" id="ARBA00022692"/>
    </source>
</evidence>
<dbReference type="GO" id="GO:0016126">
    <property type="term" value="P:sterol biosynthetic process"/>
    <property type="evidence" value="ECO:0007669"/>
    <property type="project" value="TreeGrafter"/>
</dbReference>
<keyword evidence="6 7" id="KW-0472">Membrane</keyword>
<keyword evidence="4" id="KW-0256">Endoplasmic reticulum</keyword>
<organism evidence="8">
    <name type="scientific">Cyberlindnera fabianii</name>
    <name type="common">Yeast</name>
    <name type="synonym">Hansenula fabianii</name>
    <dbReference type="NCBI Taxonomy" id="36022"/>
    <lineage>
        <taxon>Eukaryota</taxon>
        <taxon>Fungi</taxon>
        <taxon>Dikarya</taxon>
        <taxon>Ascomycota</taxon>
        <taxon>Saccharomycotina</taxon>
        <taxon>Saccharomycetes</taxon>
        <taxon>Phaffomycetales</taxon>
        <taxon>Phaffomycetaceae</taxon>
        <taxon>Cyberlindnera</taxon>
    </lineage>
</organism>
<keyword evidence="5 7" id="KW-1133">Transmembrane helix</keyword>
<dbReference type="OrthoDB" id="205546at2759"/>
<feature type="transmembrane region" description="Helical" evidence="7">
    <location>
        <begin position="62"/>
        <end position="82"/>
    </location>
</feature>
<dbReference type="GO" id="GO:0005789">
    <property type="term" value="C:endoplasmic reticulum membrane"/>
    <property type="evidence" value="ECO:0007669"/>
    <property type="project" value="UniProtKB-SubCell"/>
</dbReference>
<comment type="similarity">
    <text evidence="2">Belongs to the INSIG family.</text>
</comment>
<evidence type="ECO:0000256" key="7">
    <source>
        <dbReference type="SAM" id="Phobius"/>
    </source>
</evidence>
<feature type="transmembrane region" description="Helical" evidence="7">
    <location>
        <begin position="123"/>
        <end position="140"/>
    </location>
</feature>
<gene>
    <name evidence="8" type="ORF">CYFA0S_16e01486g</name>
</gene>
<evidence type="ECO:0000256" key="2">
    <source>
        <dbReference type="ARBA" id="ARBA00007475"/>
    </source>
</evidence>
<proteinExistence type="inferred from homology"/>
<keyword evidence="3 7" id="KW-0812">Transmembrane</keyword>
<dbReference type="EMBL" id="LK052901">
    <property type="protein sequence ID" value="CDR45047.1"/>
    <property type="molecule type" value="Genomic_DNA"/>
</dbReference>
<comment type="subcellular location">
    <subcellularLocation>
        <location evidence="1">Endoplasmic reticulum membrane</location>
        <topology evidence="1">Multi-pass membrane protein</topology>
    </subcellularLocation>
</comment>
<dbReference type="PANTHER" id="PTHR15301">
    <property type="entry name" value="INSULIN-INDUCED GENE 1"/>
    <property type="match status" value="1"/>
</dbReference>
<feature type="transmembrane region" description="Helical" evidence="7">
    <location>
        <begin position="209"/>
        <end position="228"/>
    </location>
</feature>
<reference evidence="8" key="1">
    <citation type="journal article" date="2014" name="Genome Announc.">
        <title>Genome sequence of the yeast Cyberlindnera fabianii (Hansenula fabianii).</title>
        <authorList>
            <person name="Freel K.C."/>
            <person name="Sarilar V."/>
            <person name="Neuveglise C."/>
            <person name="Devillers H."/>
            <person name="Friedrich A."/>
            <person name="Schacherer J."/>
        </authorList>
    </citation>
    <scope>NUCLEOTIDE SEQUENCE</scope>
    <source>
        <strain evidence="8">YJS4271</strain>
    </source>
</reference>
<evidence type="ECO:0000256" key="1">
    <source>
        <dbReference type="ARBA" id="ARBA00004477"/>
    </source>
</evidence>
<sequence>MDRDKSQDDLTRPALSAIFDSSLNDNDNDTSIYNDLPTNIAKHPEPDQISPPVPRVHITTRILRFFTSLVVLGVLGIVFNQVGQHIHDNHILVPDLASKPLRLGFHLTHNFVSSIVDVDVPRPAVYAIEGIFLGSIVPLVDRFVFRTSPSSSKITSTDKSSVVRAAVAFLGVSFAVRRVEWTSSLQAASAWSMLNPCLWFLLDGTASGFITSLVMAAISSISVVYTDMGVPTGWFHNGEWIATVLWLANFIFFGLIVFGKIGRYLFA</sequence>
<dbReference type="InterPro" id="IPR025929">
    <property type="entry name" value="INSIG_fam"/>
</dbReference>
<dbReference type="VEuPathDB" id="FungiDB:BON22_1388"/>
<dbReference type="PhylomeDB" id="A0A061B546"/>
<evidence type="ECO:0000256" key="6">
    <source>
        <dbReference type="ARBA" id="ARBA00023136"/>
    </source>
</evidence>
<dbReference type="PANTHER" id="PTHR15301:SF3">
    <property type="entry name" value="PROTEIN NSG1-RELATED"/>
    <property type="match status" value="1"/>
</dbReference>